<gene>
    <name evidence="1" type="ORF">VKT23_010717</name>
</gene>
<evidence type="ECO:0000313" key="1">
    <source>
        <dbReference type="EMBL" id="KAK7456468.1"/>
    </source>
</evidence>
<organism evidence="1 2">
    <name type="scientific">Marasmiellus scandens</name>
    <dbReference type="NCBI Taxonomy" id="2682957"/>
    <lineage>
        <taxon>Eukaryota</taxon>
        <taxon>Fungi</taxon>
        <taxon>Dikarya</taxon>
        <taxon>Basidiomycota</taxon>
        <taxon>Agaricomycotina</taxon>
        <taxon>Agaricomycetes</taxon>
        <taxon>Agaricomycetidae</taxon>
        <taxon>Agaricales</taxon>
        <taxon>Marasmiineae</taxon>
        <taxon>Omphalotaceae</taxon>
        <taxon>Marasmiellus</taxon>
    </lineage>
</organism>
<sequence length="124" mass="14124">MKWIVATGSNTVDTIYEPYDFDPDFDRVLNAGTNLTELFKDVIGCEDIINQLRRYQEIARFGKENAKDIRNLVATNFVFKGPPDVANENWVQEIPADYWLATRTLSSLVYVDDINNSVAGTRSQ</sequence>
<proteinExistence type="predicted"/>
<keyword evidence="2" id="KW-1185">Reference proteome</keyword>
<name>A0ABR1JGV4_9AGAR</name>
<protein>
    <submittedName>
        <fullName evidence="1">Uncharacterized protein</fullName>
    </submittedName>
</protein>
<evidence type="ECO:0000313" key="2">
    <source>
        <dbReference type="Proteomes" id="UP001498398"/>
    </source>
</evidence>
<dbReference type="Proteomes" id="UP001498398">
    <property type="component" value="Unassembled WGS sequence"/>
</dbReference>
<accession>A0ABR1JGV4</accession>
<reference evidence="1 2" key="1">
    <citation type="submission" date="2024-01" db="EMBL/GenBank/DDBJ databases">
        <title>A draft genome for the cacao thread blight pathogen Marasmiellus scandens.</title>
        <authorList>
            <person name="Baruah I.K."/>
            <person name="Leung J."/>
            <person name="Bukari Y."/>
            <person name="Amoako-Attah I."/>
            <person name="Meinhardt L.W."/>
            <person name="Bailey B.A."/>
            <person name="Cohen S.P."/>
        </authorList>
    </citation>
    <scope>NUCLEOTIDE SEQUENCE [LARGE SCALE GENOMIC DNA]</scope>
    <source>
        <strain evidence="1 2">GH-19</strain>
    </source>
</reference>
<comment type="caution">
    <text evidence="1">The sequence shown here is derived from an EMBL/GenBank/DDBJ whole genome shotgun (WGS) entry which is preliminary data.</text>
</comment>
<dbReference type="EMBL" id="JBANRG010000021">
    <property type="protein sequence ID" value="KAK7456468.1"/>
    <property type="molecule type" value="Genomic_DNA"/>
</dbReference>